<name>A0A4V6RF61_9PROT</name>
<accession>A0A4V6RF61</accession>
<sequence length="146" mass="16086">MIRYALQCAEEHRFEAWFSSSSDYDRQAEAGLVECPHCGSLEVRKQVMAPAIARGERRETMAAGGPQGLGDFETLARKVQAHIRNNFDYVGPDFANEARAMHAGDKPERLIYGEATREESEKLAEDGIPCAPLPAPFAPVPPKKAN</sequence>
<dbReference type="InterPro" id="IPR009562">
    <property type="entry name" value="DUF1178"/>
</dbReference>
<protein>
    <submittedName>
        <fullName evidence="2">DUF1178 family protein</fullName>
    </submittedName>
</protein>
<dbReference type="EMBL" id="SRXW01000001">
    <property type="protein sequence ID" value="TGY90229.1"/>
    <property type="molecule type" value="Genomic_DNA"/>
</dbReference>
<dbReference type="RefSeq" id="WP_135994727.1">
    <property type="nucleotide sequence ID" value="NZ_CP071057.1"/>
</dbReference>
<proteinExistence type="predicted"/>
<evidence type="ECO:0000313" key="2">
    <source>
        <dbReference type="EMBL" id="TGY90229.1"/>
    </source>
</evidence>
<reference evidence="2 3" key="1">
    <citation type="journal article" date="2017" name="Int. J. Syst. Evol. Microbiol.">
        <title>Marinicauda algicola sp. nov., isolated from a marine red alga Rhodosorus marinus.</title>
        <authorList>
            <person name="Jeong S.E."/>
            <person name="Jeon S.H."/>
            <person name="Chun B.H."/>
            <person name="Kim D.W."/>
            <person name="Jeon C.O."/>
        </authorList>
    </citation>
    <scope>NUCLEOTIDE SEQUENCE [LARGE SCALE GENOMIC DNA]</scope>
    <source>
        <strain evidence="2 3">JCM 31718</strain>
    </source>
</reference>
<gene>
    <name evidence="2" type="ORF">E5163_03650</name>
</gene>
<evidence type="ECO:0000256" key="1">
    <source>
        <dbReference type="SAM" id="MobiDB-lite"/>
    </source>
</evidence>
<dbReference type="OrthoDB" id="9799894at2"/>
<feature type="compositionally biased region" description="Pro residues" evidence="1">
    <location>
        <begin position="131"/>
        <end position="146"/>
    </location>
</feature>
<dbReference type="PIRSF" id="PIRSF032131">
    <property type="entry name" value="UCP032131"/>
    <property type="match status" value="1"/>
</dbReference>
<keyword evidence="3" id="KW-1185">Reference proteome</keyword>
<comment type="caution">
    <text evidence="2">The sequence shown here is derived from an EMBL/GenBank/DDBJ whole genome shotgun (WGS) entry which is preliminary data.</text>
</comment>
<dbReference type="AlphaFoldDB" id="A0A4V6RF61"/>
<feature type="region of interest" description="Disordered" evidence="1">
    <location>
        <begin position="117"/>
        <end position="146"/>
    </location>
</feature>
<evidence type="ECO:0000313" key="3">
    <source>
        <dbReference type="Proteomes" id="UP000308054"/>
    </source>
</evidence>
<dbReference type="Pfam" id="PF06676">
    <property type="entry name" value="DUF1178"/>
    <property type="match status" value="1"/>
</dbReference>
<organism evidence="2 3">
    <name type="scientific">Marinicauda algicola</name>
    <dbReference type="NCBI Taxonomy" id="2029849"/>
    <lineage>
        <taxon>Bacteria</taxon>
        <taxon>Pseudomonadati</taxon>
        <taxon>Pseudomonadota</taxon>
        <taxon>Alphaproteobacteria</taxon>
        <taxon>Maricaulales</taxon>
        <taxon>Maricaulaceae</taxon>
        <taxon>Marinicauda</taxon>
    </lineage>
</organism>
<dbReference type="Proteomes" id="UP000308054">
    <property type="component" value="Unassembled WGS sequence"/>
</dbReference>